<feature type="region of interest" description="Disordered" evidence="4">
    <location>
        <begin position="293"/>
        <end position="375"/>
    </location>
</feature>
<gene>
    <name evidence="6" type="ORF">OR16_14309</name>
</gene>
<name>H1S4W8_9BURK</name>
<proteinExistence type="predicted"/>
<dbReference type="InterPro" id="IPR036188">
    <property type="entry name" value="FAD/NAD-bd_sf"/>
</dbReference>
<dbReference type="GO" id="GO:0071949">
    <property type="term" value="F:FAD binding"/>
    <property type="evidence" value="ECO:0007669"/>
    <property type="project" value="InterPro"/>
</dbReference>
<sequence>MEVPVLIVGAGPVGMLMAALLADQGIASLLIEQRDDLHLAPQAHVINARTQEILASIGVTDEDLAGITTHAAGARFVTWRRNLAEADLARIDIASDTYLANLAAASSKRTANIPQHHLERLLFAQVSRRARCEACFGQVWQSAEHNAQGVVSVVRDAATGEAYRVRSDWLIAADGAGSAVRRGLGLPMVGDQPGASRHHQLRGGHPAPGQGQSVDPVLDPFGASPGHVHRARCGALLRVHDAVFPGVRIACRFLRGQVRAHVAGRAWRAPPAFAHHIAVELDDAGAHCRAIQQGTGLPGRRRRAPFPAHRRARAEHRRGRRAQPGVEAGPCHERKGRQGAARHLWRRAQAGRRGQQPRQRGQPSKDGAGDRGARP</sequence>
<dbReference type="GO" id="GO:0016709">
    <property type="term" value="F:oxidoreductase activity, acting on paired donors, with incorporation or reduction of molecular oxygen, NAD(P)H as one donor, and incorporation of one atom of oxygen"/>
    <property type="evidence" value="ECO:0007669"/>
    <property type="project" value="UniProtKB-ARBA"/>
</dbReference>
<dbReference type="Pfam" id="PF01494">
    <property type="entry name" value="FAD_binding_3"/>
    <property type="match status" value="1"/>
</dbReference>
<comment type="caution">
    <text evidence="6">The sequence shown here is derived from an EMBL/GenBank/DDBJ whole genome shotgun (WGS) entry which is preliminary data.</text>
</comment>
<keyword evidence="2" id="KW-0285">Flavoprotein</keyword>
<dbReference type="PANTHER" id="PTHR43004">
    <property type="entry name" value="TRK SYSTEM POTASSIUM UPTAKE PROTEIN"/>
    <property type="match status" value="1"/>
</dbReference>
<dbReference type="InterPro" id="IPR050641">
    <property type="entry name" value="RIFMO-like"/>
</dbReference>
<evidence type="ECO:0000259" key="5">
    <source>
        <dbReference type="Pfam" id="PF01494"/>
    </source>
</evidence>
<keyword evidence="3" id="KW-0274">FAD</keyword>
<evidence type="ECO:0000313" key="7">
    <source>
        <dbReference type="Proteomes" id="UP000005808"/>
    </source>
</evidence>
<dbReference type="Proteomes" id="UP000005808">
    <property type="component" value="Unassembled WGS sequence"/>
</dbReference>
<evidence type="ECO:0000256" key="1">
    <source>
        <dbReference type="ARBA" id="ARBA00001974"/>
    </source>
</evidence>
<evidence type="ECO:0000256" key="2">
    <source>
        <dbReference type="ARBA" id="ARBA00022630"/>
    </source>
</evidence>
<feature type="compositionally biased region" description="Low complexity" evidence="4">
    <location>
        <begin position="351"/>
        <end position="362"/>
    </location>
</feature>
<feature type="region of interest" description="Disordered" evidence="4">
    <location>
        <begin position="190"/>
        <end position="213"/>
    </location>
</feature>
<evidence type="ECO:0000256" key="3">
    <source>
        <dbReference type="ARBA" id="ARBA00022827"/>
    </source>
</evidence>
<dbReference type="Gene3D" id="3.50.50.60">
    <property type="entry name" value="FAD/NAD(P)-binding domain"/>
    <property type="match status" value="1"/>
</dbReference>
<keyword evidence="6" id="KW-0560">Oxidoreductase</keyword>
<evidence type="ECO:0000313" key="6">
    <source>
        <dbReference type="EMBL" id="EHP42452.1"/>
    </source>
</evidence>
<dbReference type="EMBL" id="AHJE01000034">
    <property type="protein sequence ID" value="EHP42452.1"/>
    <property type="molecule type" value="Genomic_DNA"/>
</dbReference>
<evidence type="ECO:0000256" key="4">
    <source>
        <dbReference type="SAM" id="MobiDB-lite"/>
    </source>
</evidence>
<protein>
    <submittedName>
        <fullName evidence="6">PheA/TfdB family FAD-binding monooxygenase</fullName>
    </submittedName>
</protein>
<dbReference type="SUPFAM" id="SSF51905">
    <property type="entry name" value="FAD/NAD(P)-binding domain"/>
    <property type="match status" value="1"/>
</dbReference>
<organism evidence="6 7">
    <name type="scientific">Cupriavidus basilensis OR16</name>
    <dbReference type="NCBI Taxonomy" id="1127483"/>
    <lineage>
        <taxon>Bacteria</taxon>
        <taxon>Pseudomonadati</taxon>
        <taxon>Pseudomonadota</taxon>
        <taxon>Betaproteobacteria</taxon>
        <taxon>Burkholderiales</taxon>
        <taxon>Burkholderiaceae</taxon>
        <taxon>Cupriavidus</taxon>
    </lineage>
</organism>
<feature type="domain" description="FAD-binding" evidence="5">
    <location>
        <begin position="2"/>
        <end position="192"/>
    </location>
</feature>
<reference evidence="6 7" key="1">
    <citation type="journal article" date="2012" name="J. Bacteriol.">
        <title>De Novo Genome Project of Cupriavidus basilensis OR16.</title>
        <authorList>
            <person name="Cserhati M."/>
            <person name="Kriszt B."/>
            <person name="Szoboszlay S."/>
            <person name="Toth A."/>
            <person name="Szabo I."/>
            <person name="Tancsics A."/>
            <person name="Nagy I."/>
            <person name="Horvath B."/>
            <person name="Nagy I."/>
            <person name="Kukolya J."/>
        </authorList>
    </citation>
    <scope>NUCLEOTIDE SEQUENCE [LARGE SCALE GENOMIC DNA]</scope>
    <source>
        <strain evidence="6 7">OR16</strain>
    </source>
</reference>
<feature type="compositionally biased region" description="Basic residues" evidence="4">
    <location>
        <begin position="299"/>
        <end position="321"/>
    </location>
</feature>
<dbReference type="AlphaFoldDB" id="H1S4W8"/>
<dbReference type="PANTHER" id="PTHR43004:SF19">
    <property type="entry name" value="BINDING MONOOXYGENASE, PUTATIVE (JCVI)-RELATED"/>
    <property type="match status" value="1"/>
</dbReference>
<keyword evidence="6" id="KW-0503">Monooxygenase</keyword>
<dbReference type="PRINTS" id="PR00420">
    <property type="entry name" value="RNGMNOXGNASE"/>
</dbReference>
<comment type="cofactor">
    <cofactor evidence="1">
        <name>FAD</name>
        <dbReference type="ChEBI" id="CHEBI:57692"/>
    </cofactor>
</comment>
<dbReference type="InterPro" id="IPR002938">
    <property type="entry name" value="FAD-bd"/>
</dbReference>
<accession>H1S4W8</accession>